<dbReference type="AlphaFoldDB" id="A0A5C2RTT1"/>
<name>A0A5C2RTT1_9APHY</name>
<dbReference type="OrthoDB" id="3354175at2759"/>
<keyword evidence="3" id="KW-1185">Reference proteome</keyword>
<reference evidence="2" key="1">
    <citation type="journal article" date="2018" name="Genome Biol. Evol.">
        <title>Genomics and development of Lentinus tigrinus, a white-rot wood-decaying mushroom with dimorphic fruiting bodies.</title>
        <authorList>
            <person name="Wu B."/>
            <person name="Xu Z."/>
            <person name="Knudson A."/>
            <person name="Carlson A."/>
            <person name="Chen N."/>
            <person name="Kovaka S."/>
            <person name="LaButti K."/>
            <person name="Lipzen A."/>
            <person name="Pennachio C."/>
            <person name="Riley R."/>
            <person name="Schakwitz W."/>
            <person name="Umezawa K."/>
            <person name="Ohm R.A."/>
            <person name="Grigoriev I.V."/>
            <person name="Nagy L.G."/>
            <person name="Gibbons J."/>
            <person name="Hibbett D."/>
        </authorList>
    </citation>
    <scope>NUCLEOTIDE SEQUENCE [LARGE SCALE GENOMIC DNA]</scope>
    <source>
        <strain evidence="2">ALCF2SS1-6</strain>
    </source>
</reference>
<protein>
    <recommendedName>
        <fullName evidence="4">RTA1-domain-containing protein</fullName>
    </recommendedName>
</protein>
<evidence type="ECO:0000256" key="1">
    <source>
        <dbReference type="SAM" id="Phobius"/>
    </source>
</evidence>
<dbReference type="Proteomes" id="UP000313359">
    <property type="component" value="Unassembled WGS sequence"/>
</dbReference>
<dbReference type="STRING" id="1328759.A0A5C2RTT1"/>
<keyword evidence="1" id="KW-0812">Transmembrane</keyword>
<evidence type="ECO:0000313" key="2">
    <source>
        <dbReference type="EMBL" id="RPD53917.1"/>
    </source>
</evidence>
<evidence type="ECO:0008006" key="4">
    <source>
        <dbReference type="Google" id="ProtNLM"/>
    </source>
</evidence>
<keyword evidence="1" id="KW-1133">Transmembrane helix</keyword>
<organism evidence="2 3">
    <name type="scientific">Lentinus tigrinus ALCF2SS1-6</name>
    <dbReference type="NCBI Taxonomy" id="1328759"/>
    <lineage>
        <taxon>Eukaryota</taxon>
        <taxon>Fungi</taxon>
        <taxon>Dikarya</taxon>
        <taxon>Basidiomycota</taxon>
        <taxon>Agaricomycotina</taxon>
        <taxon>Agaricomycetes</taxon>
        <taxon>Polyporales</taxon>
        <taxon>Polyporaceae</taxon>
        <taxon>Lentinus</taxon>
    </lineage>
</organism>
<feature type="transmembrane region" description="Helical" evidence="1">
    <location>
        <begin position="132"/>
        <end position="152"/>
    </location>
</feature>
<keyword evidence="1" id="KW-0472">Membrane</keyword>
<feature type="transmembrane region" description="Helical" evidence="1">
    <location>
        <begin position="15"/>
        <end position="41"/>
    </location>
</feature>
<evidence type="ECO:0000313" key="3">
    <source>
        <dbReference type="Proteomes" id="UP000313359"/>
    </source>
</evidence>
<feature type="transmembrane region" description="Helical" evidence="1">
    <location>
        <begin position="53"/>
        <end position="74"/>
    </location>
</feature>
<proteinExistence type="predicted"/>
<feature type="transmembrane region" description="Helical" evidence="1">
    <location>
        <begin position="218"/>
        <end position="241"/>
    </location>
</feature>
<sequence length="341" mass="37333">MSDEETFPLARAELIALFLESMVFGAFAVLYAIAIWILLYREKKRSSSKLNKMLFGTSTVMFVLSVAHLCIDVVRAVEAFVVEGGKPGGTFLYYSTLSNPTLVAKDAIYITMTLVGDSFVTYRLYIVWNRVWWIVILPVMLLLATAVAGYGACVEIGMVQGVGAIFAENLQPWIRAFFSISLTTNILTTILIAGRIIWSNRRVRHFRAAAAATSHWEVVETLIQSAAIYSAALASLLGTYLAGSNAQYVVLDILQPLIGVVFTLIIIRVGLGYTMNEVSGKGTDNFPSTAVQSIGGTEYGMRPLAINVSVSRTHDRASLEVYDQKDRSLGEVESGTSRLAE</sequence>
<feature type="transmembrane region" description="Helical" evidence="1">
    <location>
        <begin position="253"/>
        <end position="271"/>
    </location>
</feature>
<accession>A0A5C2RTT1</accession>
<dbReference type="EMBL" id="ML122313">
    <property type="protein sequence ID" value="RPD53917.1"/>
    <property type="molecule type" value="Genomic_DNA"/>
</dbReference>
<feature type="transmembrane region" description="Helical" evidence="1">
    <location>
        <begin position="107"/>
        <end position="125"/>
    </location>
</feature>
<feature type="transmembrane region" description="Helical" evidence="1">
    <location>
        <begin position="172"/>
        <end position="198"/>
    </location>
</feature>
<gene>
    <name evidence="2" type="ORF">L227DRAFT_375797</name>
</gene>